<evidence type="ECO:0000256" key="1">
    <source>
        <dbReference type="SAM" id="SignalP"/>
    </source>
</evidence>
<sequence length="86" mass="8788">MNNSRNKLTGAALAIAAASLFTTTALTSGLVSAKSAEVQCWGVNTCKGHNDCKTASNDCKGMGSCKGQGFLKMDKDLCANLGGTVK</sequence>
<accession>A0A0C5VTE8</accession>
<reference evidence="2 3" key="1">
    <citation type="submission" date="2014-01" db="EMBL/GenBank/DDBJ databases">
        <title>Full genme sequencing of cellulolytic bacterium Gynuella sunshinyii YC6258T gen. nov., sp. nov.</title>
        <authorList>
            <person name="Khan H."/>
            <person name="Chung E.J."/>
            <person name="Chung Y.R."/>
        </authorList>
    </citation>
    <scope>NUCLEOTIDE SEQUENCE [LARGE SCALE GENOMIC DNA]</scope>
    <source>
        <strain evidence="2 3">YC6258</strain>
    </source>
</reference>
<dbReference type="OrthoDB" id="5616300at2"/>
<proteinExistence type="predicted"/>
<evidence type="ECO:0000313" key="3">
    <source>
        <dbReference type="Proteomes" id="UP000032266"/>
    </source>
</evidence>
<evidence type="ECO:0000313" key="2">
    <source>
        <dbReference type="EMBL" id="AJQ96588.1"/>
    </source>
</evidence>
<dbReference type="STRING" id="1445510.YC6258_04556"/>
<keyword evidence="3" id="KW-1185">Reference proteome</keyword>
<dbReference type="PATRIC" id="fig|1445510.3.peg.4520"/>
<dbReference type="EMBL" id="CP007142">
    <property type="protein sequence ID" value="AJQ96588.1"/>
    <property type="molecule type" value="Genomic_DNA"/>
</dbReference>
<keyword evidence="1" id="KW-0732">Signal</keyword>
<dbReference type="AlphaFoldDB" id="A0A0C5VTE8"/>
<feature type="signal peptide" evidence="1">
    <location>
        <begin position="1"/>
        <end position="27"/>
    </location>
</feature>
<dbReference type="HOGENOM" id="CLU_168931_0_0_6"/>
<evidence type="ECO:0008006" key="4">
    <source>
        <dbReference type="Google" id="ProtNLM"/>
    </source>
</evidence>
<gene>
    <name evidence="2" type="ORF">YC6258_04556</name>
</gene>
<dbReference type="RefSeq" id="WP_044618571.1">
    <property type="nucleotide sequence ID" value="NZ_CP007142.1"/>
</dbReference>
<name>A0A0C5VTE8_9GAMM</name>
<dbReference type="KEGG" id="gsn:YC6258_04556"/>
<protein>
    <recommendedName>
        <fullName evidence="4">Integral membrane protein</fullName>
    </recommendedName>
</protein>
<feature type="chain" id="PRO_5002183859" description="Integral membrane protein" evidence="1">
    <location>
        <begin position="28"/>
        <end position="86"/>
    </location>
</feature>
<organism evidence="2 3">
    <name type="scientific">Gynuella sunshinyii YC6258</name>
    <dbReference type="NCBI Taxonomy" id="1445510"/>
    <lineage>
        <taxon>Bacteria</taxon>
        <taxon>Pseudomonadati</taxon>
        <taxon>Pseudomonadota</taxon>
        <taxon>Gammaproteobacteria</taxon>
        <taxon>Oceanospirillales</taxon>
        <taxon>Saccharospirillaceae</taxon>
        <taxon>Gynuella</taxon>
    </lineage>
</organism>
<dbReference type="Proteomes" id="UP000032266">
    <property type="component" value="Chromosome"/>
</dbReference>